<dbReference type="EMBL" id="GL832993">
    <property type="protein sequence ID" value="EGD80465.1"/>
    <property type="molecule type" value="Genomic_DNA"/>
</dbReference>
<keyword evidence="5" id="KW-0999">Mitochondrion inner membrane</keyword>
<feature type="region of interest" description="Disordered" evidence="9">
    <location>
        <begin position="108"/>
        <end position="134"/>
    </location>
</feature>
<dbReference type="InParanoid" id="F2US60"/>
<feature type="compositionally biased region" description="Polar residues" evidence="9">
    <location>
        <begin position="110"/>
        <end position="125"/>
    </location>
</feature>
<evidence type="ECO:0000256" key="3">
    <source>
        <dbReference type="ARBA" id="ARBA00017689"/>
    </source>
</evidence>
<name>F2US60_SALR5</name>
<proteinExistence type="inferred from homology"/>
<dbReference type="GO" id="GO:0033617">
    <property type="term" value="P:mitochondrial respiratory chain complex IV assembly"/>
    <property type="evidence" value="ECO:0007669"/>
    <property type="project" value="InterPro"/>
</dbReference>
<organism evidence="11">
    <name type="scientific">Salpingoeca rosetta (strain ATCC 50818 / BSB-021)</name>
    <dbReference type="NCBI Taxonomy" id="946362"/>
    <lineage>
        <taxon>Eukaryota</taxon>
        <taxon>Choanoflagellata</taxon>
        <taxon>Craspedida</taxon>
        <taxon>Salpingoecidae</taxon>
        <taxon>Salpingoeca</taxon>
    </lineage>
</organism>
<evidence type="ECO:0000256" key="9">
    <source>
        <dbReference type="SAM" id="MobiDB-lite"/>
    </source>
</evidence>
<keyword evidence="6" id="KW-1133">Transmembrane helix</keyword>
<dbReference type="OrthoDB" id="14603at2759"/>
<dbReference type="Proteomes" id="UP000007799">
    <property type="component" value="Unassembled WGS sequence"/>
</dbReference>
<dbReference type="RefSeq" id="XP_004988029.1">
    <property type="nucleotide sequence ID" value="XM_004987972.1"/>
</dbReference>
<dbReference type="GO" id="GO:0005743">
    <property type="term" value="C:mitochondrial inner membrane"/>
    <property type="evidence" value="ECO:0007669"/>
    <property type="project" value="UniProtKB-SubCell"/>
</dbReference>
<dbReference type="KEGG" id="sre:PTSG_11109"/>
<dbReference type="OMA" id="HASWPRM"/>
<evidence type="ECO:0000313" key="11">
    <source>
        <dbReference type="Proteomes" id="UP000007799"/>
    </source>
</evidence>
<gene>
    <name evidence="10" type="ORF">PTSG_11109</name>
</gene>
<dbReference type="eggNOG" id="ENOG502S3BD">
    <property type="taxonomic scope" value="Eukaryota"/>
</dbReference>
<evidence type="ECO:0000256" key="8">
    <source>
        <dbReference type="ARBA" id="ARBA00023136"/>
    </source>
</evidence>
<evidence type="ECO:0000256" key="2">
    <source>
        <dbReference type="ARBA" id="ARBA00009575"/>
    </source>
</evidence>
<evidence type="ECO:0000256" key="5">
    <source>
        <dbReference type="ARBA" id="ARBA00022792"/>
    </source>
</evidence>
<keyword evidence="11" id="KW-1185">Reference proteome</keyword>
<keyword evidence="4" id="KW-0812">Transmembrane</keyword>
<accession>F2US60</accession>
<evidence type="ECO:0000256" key="4">
    <source>
        <dbReference type="ARBA" id="ARBA00022692"/>
    </source>
</evidence>
<dbReference type="InterPro" id="IPR022533">
    <property type="entry name" value="Cox20"/>
</dbReference>
<evidence type="ECO:0000256" key="6">
    <source>
        <dbReference type="ARBA" id="ARBA00022989"/>
    </source>
</evidence>
<reference evidence="10" key="1">
    <citation type="submission" date="2009-08" db="EMBL/GenBank/DDBJ databases">
        <title>Annotation of Salpingoeca rosetta.</title>
        <authorList>
            <consortium name="The Broad Institute Genome Sequencing Platform"/>
            <person name="Russ C."/>
            <person name="Cuomo C."/>
            <person name="Burger G."/>
            <person name="Gray M.W."/>
            <person name="Holland P.W.H."/>
            <person name="King N."/>
            <person name="Lang F.B.F."/>
            <person name="Roger A.J."/>
            <person name="Ruiz-Trillo I."/>
            <person name="Young S.K."/>
            <person name="Zeng Q."/>
            <person name="Gargeya S."/>
            <person name="Alvarado L."/>
            <person name="Berlin A."/>
            <person name="Chapman S.B."/>
            <person name="Chen Z."/>
            <person name="Freedman E."/>
            <person name="Gellesch M."/>
            <person name="Goldberg J."/>
            <person name="Griggs A."/>
            <person name="Gujja S."/>
            <person name="Heilman E."/>
            <person name="Heiman D."/>
            <person name="Howarth C."/>
            <person name="Mehta T."/>
            <person name="Neiman D."/>
            <person name="Pearson M."/>
            <person name="Roberts A."/>
            <person name="Saif S."/>
            <person name="Shea T."/>
            <person name="Shenoy N."/>
            <person name="Sisk P."/>
            <person name="Stolte C."/>
            <person name="Sykes S."/>
            <person name="White J."/>
            <person name="Yandava C."/>
            <person name="Haas B."/>
            <person name="Nusbaum C."/>
            <person name="Birren B."/>
        </authorList>
    </citation>
    <scope>NUCLEOTIDE SEQUENCE [LARGE SCALE GENOMIC DNA]</scope>
    <source>
        <strain evidence="10">ATCC 50818</strain>
    </source>
</reference>
<dbReference type="GeneID" id="16068555"/>
<keyword evidence="7" id="KW-0496">Mitochondrion</keyword>
<keyword evidence="8" id="KW-0472">Membrane</keyword>
<sequence length="134" mass="15005">MPEDGGERNSSSRLPLSEDEIRAKKYDPQLFLENARNFQLTKVPCAKDSLFQGALGGATVGVVRFIRTKYIGSAVSWSIGGFVASSLISLEICRRTRENHEAKLREAKQAMQQFRETQSGKQLPYSQDRGISHE</sequence>
<dbReference type="AlphaFoldDB" id="F2US60"/>
<dbReference type="PANTHER" id="PTHR31586:SF1">
    <property type="entry name" value="CYTOCHROME C OXIDASE ASSEMBLY PROTEIN COX20, MITOCHONDRIAL"/>
    <property type="match status" value="1"/>
</dbReference>
<evidence type="ECO:0000313" key="10">
    <source>
        <dbReference type="EMBL" id="EGD80465.1"/>
    </source>
</evidence>
<dbReference type="Pfam" id="PF12597">
    <property type="entry name" value="Cox20"/>
    <property type="match status" value="1"/>
</dbReference>
<comment type="similarity">
    <text evidence="2">Belongs to the COX20 family.</text>
</comment>
<evidence type="ECO:0000256" key="1">
    <source>
        <dbReference type="ARBA" id="ARBA00004273"/>
    </source>
</evidence>
<protein>
    <recommendedName>
        <fullName evidence="3">Cytochrome c oxidase assembly protein COX20, mitochondrial</fullName>
    </recommendedName>
</protein>
<comment type="subcellular location">
    <subcellularLocation>
        <location evidence="1">Mitochondrion inner membrane</location>
    </subcellularLocation>
</comment>
<dbReference type="PANTHER" id="PTHR31586">
    <property type="entry name" value="CYTOCHROME C OXIDASE PROTEIN 20"/>
    <property type="match status" value="1"/>
</dbReference>
<evidence type="ECO:0000256" key="7">
    <source>
        <dbReference type="ARBA" id="ARBA00023128"/>
    </source>
</evidence>